<comment type="caution">
    <text evidence="2">The sequence shown here is derived from an EMBL/GenBank/DDBJ whole genome shotgun (WGS) entry which is preliminary data.</text>
</comment>
<keyword evidence="3" id="KW-1185">Reference proteome</keyword>
<proteinExistence type="predicted"/>
<evidence type="ECO:0000313" key="2">
    <source>
        <dbReference type="EMBL" id="KAG5441601.1"/>
    </source>
</evidence>
<dbReference type="EMBL" id="NIRI02000077">
    <property type="protein sequence ID" value="KAG5441601.1"/>
    <property type="molecule type" value="Genomic_DNA"/>
</dbReference>
<gene>
    <name evidence="2" type="ORF">CSKR_202249</name>
</gene>
<dbReference type="AlphaFoldDB" id="A0A8T1LYP4"/>
<protein>
    <submittedName>
        <fullName evidence="2">Uncharacterized protein</fullName>
    </submittedName>
</protein>
<feature type="region of interest" description="Disordered" evidence="1">
    <location>
        <begin position="1"/>
        <end position="21"/>
    </location>
</feature>
<dbReference type="Proteomes" id="UP000286415">
    <property type="component" value="Unassembled WGS sequence"/>
</dbReference>
<evidence type="ECO:0000256" key="1">
    <source>
        <dbReference type="SAM" id="MobiDB-lite"/>
    </source>
</evidence>
<evidence type="ECO:0000313" key="3">
    <source>
        <dbReference type="Proteomes" id="UP000286415"/>
    </source>
</evidence>
<organism evidence="2 3">
    <name type="scientific">Clonorchis sinensis</name>
    <name type="common">Chinese liver fluke</name>
    <dbReference type="NCBI Taxonomy" id="79923"/>
    <lineage>
        <taxon>Eukaryota</taxon>
        <taxon>Metazoa</taxon>
        <taxon>Spiralia</taxon>
        <taxon>Lophotrochozoa</taxon>
        <taxon>Platyhelminthes</taxon>
        <taxon>Trematoda</taxon>
        <taxon>Digenea</taxon>
        <taxon>Opisthorchiida</taxon>
        <taxon>Opisthorchiata</taxon>
        <taxon>Opisthorchiidae</taxon>
        <taxon>Clonorchis</taxon>
    </lineage>
</organism>
<reference evidence="2 3" key="2">
    <citation type="journal article" date="2021" name="Genomics">
        <title>High-quality reference genome for Clonorchis sinensis.</title>
        <authorList>
            <person name="Young N.D."/>
            <person name="Stroehlein A.J."/>
            <person name="Kinkar L."/>
            <person name="Wang T."/>
            <person name="Sohn W.M."/>
            <person name="Chang B.C.H."/>
            <person name="Kaur P."/>
            <person name="Weisz D."/>
            <person name="Dudchenko O."/>
            <person name="Aiden E.L."/>
            <person name="Korhonen P.K."/>
            <person name="Gasser R.B."/>
        </authorList>
    </citation>
    <scope>NUCLEOTIDE SEQUENCE [LARGE SCALE GENOMIC DNA]</scope>
    <source>
        <strain evidence="2">Cs-k2</strain>
    </source>
</reference>
<reference evidence="2 3" key="1">
    <citation type="journal article" date="2018" name="Biotechnol. Adv.">
        <title>Improved genomic resources and new bioinformatic workflow for the carcinogenic parasite Clonorchis sinensis: Biotechnological implications.</title>
        <authorList>
            <person name="Wang D."/>
            <person name="Korhonen P.K."/>
            <person name="Gasser R.B."/>
            <person name="Young N.D."/>
        </authorList>
    </citation>
    <scope>NUCLEOTIDE SEQUENCE [LARGE SCALE GENOMIC DNA]</scope>
    <source>
        <strain evidence="2">Cs-k2</strain>
    </source>
</reference>
<accession>A0A8T1LYP4</accession>
<sequence length="94" mass="10536">MVLPPYASSPPNTLDFSSCGERRHDIPGTITKQNVSVKERPCGKNGSFSEPSYFVTKHDLRFALVDYDVPPQDLMWPKEAFYDNRVTNSAGTPD</sequence>
<name>A0A8T1LYP4_CLOSI</name>